<feature type="transmembrane region" description="Helical" evidence="2">
    <location>
        <begin position="147"/>
        <end position="164"/>
    </location>
</feature>
<gene>
    <name evidence="3" type="ORF">SEMRO_28_G018520.1</name>
</gene>
<dbReference type="AlphaFoldDB" id="A0A9N8D9X2"/>
<dbReference type="Pfam" id="PF13593">
    <property type="entry name" value="SBF_like"/>
    <property type="match status" value="1"/>
</dbReference>
<feature type="transmembrane region" description="Helical" evidence="2">
    <location>
        <begin position="306"/>
        <end position="327"/>
    </location>
</feature>
<dbReference type="Gene3D" id="1.20.1530.20">
    <property type="match status" value="1"/>
</dbReference>
<dbReference type="InterPro" id="IPR038770">
    <property type="entry name" value="Na+/solute_symporter_sf"/>
</dbReference>
<reference evidence="3" key="1">
    <citation type="submission" date="2020-06" db="EMBL/GenBank/DDBJ databases">
        <authorList>
            <consortium name="Plant Systems Biology data submission"/>
        </authorList>
    </citation>
    <scope>NUCLEOTIDE SEQUENCE</scope>
    <source>
        <strain evidence="3">D6</strain>
    </source>
</reference>
<name>A0A9N8D9X2_9STRA</name>
<feature type="transmembrane region" description="Helical" evidence="2">
    <location>
        <begin position="176"/>
        <end position="197"/>
    </location>
</feature>
<feature type="transmembrane region" description="Helical" evidence="2">
    <location>
        <begin position="80"/>
        <end position="97"/>
    </location>
</feature>
<feature type="transmembrane region" description="Helical" evidence="2">
    <location>
        <begin position="367"/>
        <end position="389"/>
    </location>
</feature>
<keyword evidence="4" id="KW-1185">Reference proteome</keyword>
<feature type="region of interest" description="Disordered" evidence="1">
    <location>
        <begin position="1"/>
        <end position="23"/>
    </location>
</feature>
<feature type="region of interest" description="Disordered" evidence="1">
    <location>
        <begin position="403"/>
        <end position="451"/>
    </location>
</feature>
<keyword evidence="2" id="KW-0472">Membrane</keyword>
<feature type="transmembrane region" description="Helical" evidence="2">
    <location>
        <begin position="279"/>
        <end position="300"/>
    </location>
</feature>
<feature type="transmembrane region" description="Helical" evidence="2">
    <location>
        <begin position="204"/>
        <end position="226"/>
    </location>
</feature>
<feature type="transmembrane region" description="Helical" evidence="2">
    <location>
        <begin position="339"/>
        <end position="361"/>
    </location>
</feature>
<evidence type="ECO:0000313" key="4">
    <source>
        <dbReference type="Proteomes" id="UP001153069"/>
    </source>
</evidence>
<keyword evidence="2" id="KW-1133">Transmembrane helix</keyword>
<dbReference type="PANTHER" id="PTHR18640:SF5">
    <property type="entry name" value="SODIUM_BILE ACID COTRANSPORTER 7"/>
    <property type="match status" value="1"/>
</dbReference>
<accession>A0A9N8D9X2</accession>
<dbReference type="GO" id="GO:0005886">
    <property type="term" value="C:plasma membrane"/>
    <property type="evidence" value="ECO:0007669"/>
    <property type="project" value="TreeGrafter"/>
</dbReference>
<proteinExistence type="predicted"/>
<sequence length="468" mass="51218">MCTKAEDKVGMMAAETKNQPTDIEAGLSCSEQVEGLQTPPPLIEVGASPEEKQCTSLSSSEEDAKSSGCFERVKRIWKEYEFIILMMIAVGVAKLYPPLGAEYLHPQVTATWICVMVSMFNAGIGLKTEQISTAIRRVRFNTFVETYNFLFLSAIVFGVTRLLIRANALDKGVADAIAMCACLSPPPGTVFTFSLAAKGDEASAVCITAGGAMLGAVFSPLLILVYLGVEGDVNQLEIILKIAVRILLPFLLAQALRWSSKAVVTFVEAHKYQRVKLQVYLRVYIVYTVFCKTFAAETIITTGETMAMVGLVVGFLISSMAFSWVLLRLFFPDQPSLHVTGLFGCSFKSVAIGVPLISSIYENSPLLALYILPIIVWYPTQQILGPILIPQLSAYVDRHNTRLGISKDDEPNQDESADISLKHGKGPTISEESERTTEKTAPDFADDSSCNEDDIFLHYNDASDEISV</sequence>
<comment type="caution">
    <text evidence="3">The sequence shown here is derived from an EMBL/GenBank/DDBJ whole genome shotgun (WGS) entry which is preliminary data.</text>
</comment>
<dbReference type="PANTHER" id="PTHR18640">
    <property type="entry name" value="SOLUTE CARRIER FAMILY 10 MEMBER 7"/>
    <property type="match status" value="1"/>
</dbReference>
<feature type="transmembrane region" description="Helical" evidence="2">
    <location>
        <begin position="238"/>
        <end position="258"/>
    </location>
</feature>
<dbReference type="OrthoDB" id="188035at2759"/>
<organism evidence="3 4">
    <name type="scientific">Seminavis robusta</name>
    <dbReference type="NCBI Taxonomy" id="568900"/>
    <lineage>
        <taxon>Eukaryota</taxon>
        <taxon>Sar</taxon>
        <taxon>Stramenopiles</taxon>
        <taxon>Ochrophyta</taxon>
        <taxon>Bacillariophyta</taxon>
        <taxon>Bacillariophyceae</taxon>
        <taxon>Bacillariophycidae</taxon>
        <taxon>Naviculales</taxon>
        <taxon>Naviculaceae</taxon>
        <taxon>Seminavis</taxon>
    </lineage>
</organism>
<keyword evidence="2" id="KW-0812">Transmembrane</keyword>
<feature type="compositionally biased region" description="Basic and acidic residues" evidence="1">
    <location>
        <begin position="432"/>
        <end position="441"/>
    </location>
</feature>
<dbReference type="Proteomes" id="UP001153069">
    <property type="component" value="Unassembled WGS sequence"/>
</dbReference>
<dbReference type="InterPro" id="IPR016833">
    <property type="entry name" value="Put_Na-Bile_cotransptr"/>
</dbReference>
<evidence type="ECO:0000256" key="2">
    <source>
        <dbReference type="SAM" id="Phobius"/>
    </source>
</evidence>
<feature type="transmembrane region" description="Helical" evidence="2">
    <location>
        <begin position="109"/>
        <end position="126"/>
    </location>
</feature>
<dbReference type="EMBL" id="CAICTM010000028">
    <property type="protein sequence ID" value="CAB9497910.1"/>
    <property type="molecule type" value="Genomic_DNA"/>
</dbReference>
<evidence type="ECO:0000256" key="1">
    <source>
        <dbReference type="SAM" id="MobiDB-lite"/>
    </source>
</evidence>
<evidence type="ECO:0000313" key="3">
    <source>
        <dbReference type="EMBL" id="CAB9497910.1"/>
    </source>
</evidence>
<protein>
    <submittedName>
        <fullName evidence="3">Bile acid cotransporter 7</fullName>
    </submittedName>
</protein>